<evidence type="ECO:0000259" key="1">
    <source>
        <dbReference type="SMART" id="SM00156"/>
    </source>
</evidence>
<dbReference type="Pfam" id="PF00149">
    <property type="entry name" value="Metallophos"/>
    <property type="match status" value="1"/>
</dbReference>
<dbReference type="GO" id="GO:0005634">
    <property type="term" value="C:nucleus"/>
    <property type="evidence" value="ECO:0007669"/>
    <property type="project" value="TreeGrafter"/>
</dbReference>
<dbReference type="PANTHER" id="PTHR11668:SF290">
    <property type="entry name" value="SERINE_THREONINE SPECIFIC PROTEIN PHOSPHATASES DOMAIN-CONTAINING PROTEIN"/>
    <property type="match status" value="1"/>
</dbReference>
<dbReference type="Gene3D" id="3.60.21.10">
    <property type="match status" value="1"/>
</dbReference>
<evidence type="ECO:0000313" key="2">
    <source>
        <dbReference type="EMBL" id="CAB3398598.1"/>
    </source>
</evidence>
<dbReference type="SMART" id="SM00156">
    <property type="entry name" value="PP2Ac"/>
    <property type="match status" value="1"/>
</dbReference>
<dbReference type="PRINTS" id="PR00114">
    <property type="entry name" value="STPHPHTASE"/>
</dbReference>
<dbReference type="InterPro" id="IPR029052">
    <property type="entry name" value="Metallo-depent_PP-like"/>
</dbReference>
<sequence>MMNINDTSEILTLVSENMKRENEKEFPSHETLPKSEIRQASSKSTMHHLVHIARPVMTFAVGNHQLKRVNRDIYSPFELLYRLVEHGPYFYPISAIELLELFEETSNTFSADPSLLELDGEITVIGDLRGKYENLHRWLQLTGWPPRNRLLFLGGIIDSDETGSIECLALICCLKNCFPEHVFILRGAPETLQFSTAQRFHPKISEALASCVKRMCAQMPFSAIIGNSILAVYSGVSPLVKGKSNLRNLHRPALPSSLTQLENHLIFNQPSNNVRMYRPHMKSRGDWFGRQAVKLCCKSVGVSMIVRGHSCLRNGYLPCWRHRLINLWSSPGKNSDVGAVLHIAADLKVTPILMKAEY</sequence>
<dbReference type="EMBL" id="CADEPM010000001">
    <property type="protein sequence ID" value="CAB3398598.1"/>
    <property type="molecule type" value="Genomic_DNA"/>
</dbReference>
<dbReference type="InterPro" id="IPR006186">
    <property type="entry name" value="Ser/Thr-sp_prot-phosphatase"/>
</dbReference>
<dbReference type="GO" id="GO:0005737">
    <property type="term" value="C:cytoplasm"/>
    <property type="evidence" value="ECO:0007669"/>
    <property type="project" value="TreeGrafter"/>
</dbReference>
<gene>
    <name evidence="2" type="ORF">CBOVIS_LOCUS1853</name>
</gene>
<evidence type="ECO:0000313" key="3">
    <source>
        <dbReference type="Proteomes" id="UP000494206"/>
    </source>
</evidence>
<dbReference type="InterPro" id="IPR050341">
    <property type="entry name" value="PP1_catalytic_subunit"/>
</dbReference>
<dbReference type="OrthoDB" id="5860751at2759"/>
<dbReference type="InterPro" id="IPR004843">
    <property type="entry name" value="Calcineurin-like_PHP"/>
</dbReference>
<feature type="domain" description="Serine/threonine specific protein phosphatases" evidence="1">
    <location>
        <begin position="93"/>
        <end position="358"/>
    </location>
</feature>
<name>A0A8S1EEK6_9PELO</name>
<proteinExistence type="predicted"/>
<organism evidence="2 3">
    <name type="scientific">Caenorhabditis bovis</name>
    <dbReference type="NCBI Taxonomy" id="2654633"/>
    <lineage>
        <taxon>Eukaryota</taxon>
        <taxon>Metazoa</taxon>
        <taxon>Ecdysozoa</taxon>
        <taxon>Nematoda</taxon>
        <taxon>Chromadorea</taxon>
        <taxon>Rhabditida</taxon>
        <taxon>Rhabditina</taxon>
        <taxon>Rhabditomorpha</taxon>
        <taxon>Rhabditoidea</taxon>
        <taxon>Rhabditidae</taxon>
        <taxon>Peloderinae</taxon>
        <taxon>Caenorhabditis</taxon>
    </lineage>
</organism>
<dbReference type="CDD" id="cd00144">
    <property type="entry name" value="MPP_PPP_family"/>
    <property type="match status" value="1"/>
</dbReference>
<keyword evidence="3" id="KW-1185">Reference proteome</keyword>
<dbReference type="PANTHER" id="PTHR11668">
    <property type="entry name" value="SERINE/THREONINE PROTEIN PHOSPHATASE"/>
    <property type="match status" value="1"/>
</dbReference>
<comment type="caution">
    <text evidence="2">The sequence shown here is derived from an EMBL/GenBank/DDBJ whole genome shotgun (WGS) entry which is preliminary data.</text>
</comment>
<protein>
    <recommendedName>
        <fullName evidence="1">Serine/threonine specific protein phosphatases domain-containing protein</fullName>
    </recommendedName>
</protein>
<reference evidence="2 3" key="1">
    <citation type="submission" date="2020-04" db="EMBL/GenBank/DDBJ databases">
        <authorList>
            <person name="Laetsch R D."/>
            <person name="Stevens L."/>
            <person name="Kumar S."/>
            <person name="Blaxter L. M."/>
        </authorList>
    </citation>
    <scope>NUCLEOTIDE SEQUENCE [LARGE SCALE GENOMIC DNA]</scope>
</reference>
<dbReference type="SUPFAM" id="SSF56300">
    <property type="entry name" value="Metallo-dependent phosphatases"/>
    <property type="match status" value="1"/>
</dbReference>
<accession>A0A8S1EEK6</accession>
<dbReference type="Proteomes" id="UP000494206">
    <property type="component" value="Unassembled WGS sequence"/>
</dbReference>
<dbReference type="AlphaFoldDB" id="A0A8S1EEK6"/>
<dbReference type="GO" id="GO:0004722">
    <property type="term" value="F:protein serine/threonine phosphatase activity"/>
    <property type="evidence" value="ECO:0007669"/>
    <property type="project" value="TreeGrafter"/>
</dbReference>